<dbReference type="Proteomes" id="UP000477722">
    <property type="component" value="Unassembled WGS sequence"/>
</dbReference>
<evidence type="ECO:0000313" key="2">
    <source>
        <dbReference type="Proteomes" id="UP000477722"/>
    </source>
</evidence>
<sequence>MRQRDRVFDLAAQVAVAPGARTAELGAGEWLGPRHTAVLDACRVSARPVAELAAEAGLTVGTVRALLDDLVTCGCAVVHPPAPPADQVGARVLGEVIDALRAA</sequence>
<name>A0A6G4WU41_9ACTN</name>
<dbReference type="Pfam" id="PF05331">
    <property type="entry name" value="DUF742"/>
    <property type="match status" value="1"/>
</dbReference>
<dbReference type="PANTHER" id="PTHR36221">
    <property type="entry name" value="DUF742 DOMAIN-CONTAINING PROTEIN"/>
    <property type="match status" value="1"/>
</dbReference>
<protein>
    <submittedName>
        <fullName evidence="1">DUF742 domain-containing protein</fullName>
    </submittedName>
</protein>
<evidence type="ECO:0000313" key="1">
    <source>
        <dbReference type="EMBL" id="NGO68796.1"/>
    </source>
</evidence>
<comment type="caution">
    <text evidence="1">The sequence shown here is derived from an EMBL/GenBank/DDBJ whole genome shotgun (WGS) entry which is preliminary data.</text>
</comment>
<dbReference type="AlphaFoldDB" id="A0A6G4WU41"/>
<dbReference type="PANTHER" id="PTHR36221:SF1">
    <property type="entry name" value="DUF742 DOMAIN-CONTAINING PROTEIN"/>
    <property type="match status" value="1"/>
</dbReference>
<organism evidence="1 2">
    <name type="scientific">Streptomyces boncukensis</name>
    <dbReference type="NCBI Taxonomy" id="2711219"/>
    <lineage>
        <taxon>Bacteria</taxon>
        <taxon>Bacillati</taxon>
        <taxon>Actinomycetota</taxon>
        <taxon>Actinomycetes</taxon>
        <taxon>Kitasatosporales</taxon>
        <taxon>Streptomycetaceae</taxon>
        <taxon>Streptomyces</taxon>
    </lineage>
</organism>
<gene>
    <name evidence="1" type="ORF">G5C65_10600</name>
</gene>
<accession>A0A6G4WU41</accession>
<dbReference type="InterPro" id="IPR007995">
    <property type="entry name" value="DUF742"/>
</dbReference>
<proteinExistence type="predicted"/>
<dbReference type="RefSeq" id="WP_165298497.1">
    <property type="nucleotide sequence ID" value="NZ_JAAKZZ010000078.1"/>
</dbReference>
<dbReference type="EMBL" id="JAAKZZ010000078">
    <property type="protein sequence ID" value="NGO68796.1"/>
    <property type="molecule type" value="Genomic_DNA"/>
</dbReference>
<keyword evidence="2" id="KW-1185">Reference proteome</keyword>
<reference evidence="1 2" key="1">
    <citation type="submission" date="2020-02" db="EMBL/GenBank/DDBJ databases">
        <title>Whole-genome analyses of novel actinobacteria.</title>
        <authorList>
            <person name="Sahin N."/>
            <person name="Tatar D."/>
        </authorList>
    </citation>
    <scope>NUCLEOTIDE SEQUENCE [LARGE SCALE GENOMIC DNA]</scope>
    <source>
        <strain evidence="1 2">SB3404</strain>
    </source>
</reference>